<dbReference type="SUPFAM" id="SSF53474">
    <property type="entry name" value="alpha/beta-Hydrolases"/>
    <property type="match status" value="1"/>
</dbReference>
<sequence length="235" mass="25370">MTTFALVHGAWHDAWCWERVAPLLERAGHEVLAPQLPSDDGTADFDAYADLVCDALGGCDDDVVVVAHSLAGATGALIPDRRPVRHLVYLCAAVPAAGLSLLDQWQAEPDMVSPEFGSGWLQGLTEPDDQLRTTWVDLEFARNVFYADCDDATATAAIDHLRPQSGYPWTLPCSLSEHPSVGCTSVVCNEDLVVNPSWSKRVARRIDADIVELPGSHSPFLSQPSAVADVLLRVG</sequence>
<evidence type="ECO:0000313" key="2">
    <source>
        <dbReference type="EMBL" id="BBY94489.1"/>
    </source>
</evidence>
<evidence type="ECO:0000259" key="1">
    <source>
        <dbReference type="Pfam" id="PF12697"/>
    </source>
</evidence>
<dbReference type="InterPro" id="IPR052897">
    <property type="entry name" value="Sec-Metab_Biosynth_Hydrolase"/>
</dbReference>
<dbReference type="InterPro" id="IPR029058">
    <property type="entry name" value="AB_hydrolase_fold"/>
</dbReference>
<dbReference type="KEGG" id="mgau:MGALJ_41580"/>
<dbReference type="Proteomes" id="UP000465785">
    <property type="component" value="Chromosome"/>
</dbReference>
<keyword evidence="3" id="KW-1185">Reference proteome</keyword>
<dbReference type="EMBL" id="AP022601">
    <property type="protein sequence ID" value="BBY94489.1"/>
    <property type="molecule type" value="Genomic_DNA"/>
</dbReference>
<dbReference type="RefSeq" id="WP_163732212.1">
    <property type="nucleotide sequence ID" value="NZ_AP022601.1"/>
</dbReference>
<organism evidence="2 3">
    <name type="scientific">Mycobacterium gallinarum</name>
    <dbReference type="NCBI Taxonomy" id="39689"/>
    <lineage>
        <taxon>Bacteria</taxon>
        <taxon>Bacillati</taxon>
        <taxon>Actinomycetota</taxon>
        <taxon>Actinomycetes</taxon>
        <taxon>Mycobacteriales</taxon>
        <taxon>Mycobacteriaceae</taxon>
        <taxon>Mycobacterium</taxon>
    </lineage>
</organism>
<dbReference type="Gene3D" id="3.40.50.1820">
    <property type="entry name" value="alpha/beta hydrolase"/>
    <property type="match status" value="1"/>
</dbReference>
<gene>
    <name evidence="2" type="ORF">MGALJ_41580</name>
</gene>
<evidence type="ECO:0000313" key="3">
    <source>
        <dbReference type="Proteomes" id="UP000465785"/>
    </source>
</evidence>
<dbReference type="PANTHER" id="PTHR37017">
    <property type="entry name" value="AB HYDROLASE-1 DOMAIN-CONTAINING PROTEIN-RELATED"/>
    <property type="match status" value="1"/>
</dbReference>
<dbReference type="InterPro" id="IPR000073">
    <property type="entry name" value="AB_hydrolase_1"/>
</dbReference>
<name>A0A9W4B5W9_9MYCO</name>
<reference evidence="2 3" key="1">
    <citation type="journal article" date="2019" name="Emerg. Microbes Infect.">
        <title>Comprehensive subspecies identification of 175 nontuberculous mycobacteria species based on 7547 genomic profiles.</title>
        <authorList>
            <person name="Matsumoto Y."/>
            <person name="Kinjo T."/>
            <person name="Motooka D."/>
            <person name="Nabeya D."/>
            <person name="Jung N."/>
            <person name="Uechi K."/>
            <person name="Horii T."/>
            <person name="Iida T."/>
            <person name="Fujita J."/>
            <person name="Nakamura S."/>
        </authorList>
    </citation>
    <scope>NUCLEOTIDE SEQUENCE [LARGE SCALE GENOMIC DNA]</scope>
    <source>
        <strain evidence="2 3">JCM 6399</strain>
    </source>
</reference>
<feature type="domain" description="AB hydrolase-1" evidence="1">
    <location>
        <begin position="6"/>
        <end position="230"/>
    </location>
</feature>
<dbReference type="GO" id="GO:0016787">
    <property type="term" value="F:hydrolase activity"/>
    <property type="evidence" value="ECO:0007669"/>
    <property type="project" value="UniProtKB-KW"/>
</dbReference>
<dbReference type="Pfam" id="PF12697">
    <property type="entry name" value="Abhydrolase_6"/>
    <property type="match status" value="1"/>
</dbReference>
<keyword evidence="2" id="KW-0378">Hydrolase</keyword>
<dbReference type="PANTHER" id="PTHR37017:SF11">
    <property type="entry name" value="ESTERASE_LIPASE_THIOESTERASE DOMAIN-CONTAINING PROTEIN"/>
    <property type="match status" value="1"/>
</dbReference>
<accession>A0A9W4B5W9</accession>
<proteinExistence type="predicted"/>
<protein>
    <submittedName>
        <fullName evidence="2">Alpha/beta hydrolase</fullName>
    </submittedName>
</protein>
<dbReference type="AlphaFoldDB" id="A0A9W4B5W9"/>